<dbReference type="Gene3D" id="1.10.287.70">
    <property type="match status" value="1"/>
</dbReference>
<dbReference type="EMBL" id="BLXT01000264">
    <property type="protein sequence ID" value="GFN75289.1"/>
    <property type="molecule type" value="Genomic_DNA"/>
</dbReference>
<gene>
    <name evidence="2" type="ORF">PoB_000179500</name>
</gene>
<keyword evidence="1" id="KW-1133">Transmembrane helix</keyword>
<keyword evidence="1" id="KW-0472">Membrane</keyword>
<dbReference type="Proteomes" id="UP000735302">
    <property type="component" value="Unassembled WGS sequence"/>
</dbReference>
<organism evidence="2 3">
    <name type="scientific">Plakobranchus ocellatus</name>
    <dbReference type="NCBI Taxonomy" id="259542"/>
    <lineage>
        <taxon>Eukaryota</taxon>
        <taxon>Metazoa</taxon>
        <taxon>Spiralia</taxon>
        <taxon>Lophotrochozoa</taxon>
        <taxon>Mollusca</taxon>
        <taxon>Gastropoda</taxon>
        <taxon>Heterobranchia</taxon>
        <taxon>Euthyneura</taxon>
        <taxon>Panpulmonata</taxon>
        <taxon>Sacoglossa</taxon>
        <taxon>Placobranchoidea</taxon>
        <taxon>Plakobranchidae</taxon>
        <taxon>Plakobranchus</taxon>
    </lineage>
</organism>
<dbReference type="AlphaFoldDB" id="A0AAV3XWW3"/>
<keyword evidence="2" id="KW-0406">Ion transport</keyword>
<reference evidence="2 3" key="1">
    <citation type="journal article" date="2021" name="Elife">
        <title>Chloroplast acquisition without the gene transfer in kleptoplastic sea slugs, Plakobranchus ocellatus.</title>
        <authorList>
            <person name="Maeda T."/>
            <person name="Takahashi S."/>
            <person name="Yoshida T."/>
            <person name="Shimamura S."/>
            <person name="Takaki Y."/>
            <person name="Nagai Y."/>
            <person name="Toyoda A."/>
            <person name="Suzuki Y."/>
            <person name="Arimoto A."/>
            <person name="Ishii H."/>
            <person name="Satoh N."/>
            <person name="Nishiyama T."/>
            <person name="Hasebe M."/>
            <person name="Maruyama T."/>
            <person name="Minagawa J."/>
            <person name="Obokata J."/>
            <person name="Shigenobu S."/>
        </authorList>
    </citation>
    <scope>NUCLEOTIDE SEQUENCE [LARGE SCALE GENOMIC DNA]</scope>
</reference>
<sequence length="125" mass="13903">MGTQQPKDSCCKMIMKFLFSHIGLCAMVILYCVAGGFIFEHLEKNNEEQICYESRSEYQPMENKTIESTLKIFYDLGGAITTKSSNIGGAVAYRVGNQVKGPRSHRNPDQVNVSLLLCVHPVLNG</sequence>
<name>A0AAV3XWW3_9GAST</name>
<comment type="caution">
    <text evidence="2">The sequence shown here is derived from an EMBL/GenBank/DDBJ whole genome shotgun (WGS) entry which is preliminary data.</text>
</comment>
<protein>
    <submittedName>
        <fullName evidence="2">Potassium channel subfamily k member 18</fullName>
    </submittedName>
</protein>
<keyword evidence="2" id="KW-0813">Transport</keyword>
<evidence type="ECO:0000313" key="2">
    <source>
        <dbReference type="EMBL" id="GFN75289.1"/>
    </source>
</evidence>
<dbReference type="GO" id="GO:0034220">
    <property type="term" value="P:monoatomic ion transmembrane transport"/>
    <property type="evidence" value="ECO:0007669"/>
    <property type="project" value="UniProtKB-KW"/>
</dbReference>
<feature type="transmembrane region" description="Helical" evidence="1">
    <location>
        <begin position="17"/>
        <end position="39"/>
    </location>
</feature>
<keyword evidence="3" id="KW-1185">Reference proteome</keyword>
<evidence type="ECO:0000256" key="1">
    <source>
        <dbReference type="SAM" id="Phobius"/>
    </source>
</evidence>
<evidence type="ECO:0000313" key="3">
    <source>
        <dbReference type="Proteomes" id="UP000735302"/>
    </source>
</evidence>
<proteinExistence type="predicted"/>
<keyword evidence="2" id="KW-0407">Ion channel</keyword>
<accession>A0AAV3XWW3</accession>
<keyword evidence="1" id="KW-0812">Transmembrane</keyword>